<organism evidence="3 4">
    <name type="scientific">Macrostomum lignano</name>
    <dbReference type="NCBI Taxonomy" id="282301"/>
    <lineage>
        <taxon>Eukaryota</taxon>
        <taxon>Metazoa</taxon>
        <taxon>Spiralia</taxon>
        <taxon>Lophotrochozoa</taxon>
        <taxon>Platyhelminthes</taxon>
        <taxon>Rhabditophora</taxon>
        <taxon>Macrostomorpha</taxon>
        <taxon>Macrostomida</taxon>
        <taxon>Macrostomidae</taxon>
        <taxon>Macrostomum</taxon>
    </lineage>
</organism>
<keyword evidence="3" id="KW-1185">Reference proteome</keyword>
<feature type="compositionally biased region" description="Basic and acidic residues" evidence="1">
    <location>
        <begin position="237"/>
        <end position="261"/>
    </location>
</feature>
<feature type="transmembrane region" description="Helical" evidence="2">
    <location>
        <begin position="295"/>
        <end position="318"/>
    </location>
</feature>
<dbReference type="AlphaFoldDB" id="A0A1I8F6T0"/>
<keyword evidence="2" id="KW-0472">Membrane</keyword>
<keyword evidence="2" id="KW-0812">Transmembrane</keyword>
<name>A0A1I8F6T0_9PLAT</name>
<feature type="region of interest" description="Disordered" evidence="1">
    <location>
        <begin position="29"/>
        <end position="48"/>
    </location>
</feature>
<sequence length="451" mass="50200">RLMASRYPRRLSGCPEPSKAAACPARAARTLAPRSSTRHSRRSGAAQLQRGEAPLGLENLVGQAVQQAVAGGLLTQLGGHQLQQLALVVRHHLDKVGVHLLAVGGLLGCRGCRFRSCRLRCHSGPRCRQLSAQREGLSFQSLSASRLGLWANQRAADETRQDRNRTEQDRKDRTGNRTGTGQEQEQDRTGRTGNGQEQDRKQDRKQRQDKGKDRIQDSRTGQREQDRNRTGTGTGLEQDRNRTSEQDRITGTEQDRNRQEPGQEQDQEQDRIRNSGQTRNRTGNRPGDRQEQGPPWLCCCCLSFFFLIVGVGTAYWGILTVSYLKPAAGQPGAEFHYLGLWSADWSRPALSHLAVRILFVRAARAFAVRSPSLPASVALPLRSSVHRAAPPPSLDVDEIWRARLPLLTLAEICRHVTAAAAALEPDGRPLTRWRHAGRMQRPLDRPSRLSP</sequence>
<feature type="region of interest" description="Disordered" evidence="1">
    <location>
        <begin position="153"/>
        <end position="292"/>
    </location>
</feature>
<accession>A0A1I8F6T0</accession>
<protein>
    <submittedName>
        <fullName evidence="4">G_PROTEIN_RECEP_F1_2 domain-containing protein</fullName>
    </submittedName>
</protein>
<evidence type="ECO:0000313" key="3">
    <source>
        <dbReference type="Proteomes" id="UP000095280"/>
    </source>
</evidence>
<keyword evidence="2" id="KW-1133">Transmembrane helix</keyword>
<feature type="compositionally biased region" description="Polar residues" evidence="1">
    <location>
        <begin position="274"/>
        <end position="283"/>
    </location>
</feature>
<evidence type="ECO:0000256" key="1">
    <source>
        <dbReference type="SAM" id="MobiDB-lite"/>
    </source>
</evidence>
<dbReference type="WBParaSite" id="maker-unitig_22844-snap-gene-0.1-mRNA-1">
    <property type="protein sequence ID" value="maker-unitig_22844-snap-gene-0.1-mRNA-1"/>
    <property type="gene ID" value="maker-unitig_22844-snap-gene-0.1"/>
</dbReference>
<reference evidence="4" key="1">
    <citation type="submission" date="2016-11" db="UniProtKB">
        <authorList>
            <consortium name="WormBaseParasite"/>
        </authorList>
    </citation>
    <scope>IDENTIFICATION</scope>
</reference>
<feature type="compositionally biased region" description="Basic and acidic residues" evidence="1">
    <location>
        <begin position="155"/>
        <end position="175"/>
    </location>
</feature>
<feature type="compositionally biased region" description="Basic and acidic residues" evidence="1">
    <location>
        <begin position="197"/>
        <end position="229"/>
    </location>
</feature>
<dbReference type="Proteomes" id="UP000095280">
    <property type="component" value="Unplaced"/>
</dbReference>
<evidence type="ECO:0000313" key="4">
    <source>
        <dbReference type="WBParaSite" id="maker-unitig_22844-snap-gene-0.1-mRNA-1"/>
    </source>
</evidence>
<proteinExistence type="predicted"/>
<evidence type="ECO:0000256" key="2">
    <source>
        <dbReference type="SAM" id="Phobius"/>
    </source>
</evidence>